<dbReference type="Proteomes" id="UP000596661">
    <property type="component" value="Chromosome 3"/>
</dbReference>
<name>A0A803P7R5_CANSA</name>
<reference evidence="2" key="2">
    <citation type="submission" date="2021-03" db="UniProtKB">
        <authorList>
            <consortium name="EnsemblPlants"/>
        </authorList>
    </citation>
    <scope>IDENTIFICATION</scope>
</reference>
<keyword evidence="1" id="KW-0812">Transmembrane</keyword>
<organism evidence="2 3">
    <name type="scientific">Cannabis sativa</name>
    <name type="common">Hemp</name>
    <name type="synonym">Marijuana</name>
    <dbReference type="NCBI Taxonomy" id="3483"/>
    <lineage>
        <taxon>Eukaryota</taxon>
        <taxon>Viridiplantae</taxon>
        <taxon>Streptophyta</taxon>
        <taxon>Embryophyta</taxon>
        <taxon>Tracheophyta</taxon>
        <taxon>Spermatophyta</taxon>
        <taxon>Magnoliopsida</taxon>
        <taxon>eudicotyledons</taxon>
        <taxon>Gunneridae</taxon>
        <taxon>Pentapetalae</taxon>
        <taxon>rosids</taxon>
        <taxon>fabids</taxon>
        <taxon>Rosales</taxon>
        <taxon>Cannabaceae</taxon>
        <taxon>Cannabis</taxon>
    </lineage>
</organism>
<keyword evidence="1" id="KW-1133">Transmembrane helix</keyword>
<sequence length="189" mass="20436">MLGRCSGCSVPLRFKSCTGVVWQDTVVYHLAHSFGLWPWIGCLTIIILCNMTNCMFFYPAQGDARISHWLLTGNLVGRCNQHGGLPRIVVNGCMLSPHDFHLPISSLYELMSLLIKGKALGARSGWSGAVLVFPFSCTPCVKPAKEEVTLWPTIGGCVLTCLGFVLGGSLVFLRVCTLGSITIRSTGSV</sequence>
<dbReference type="EnsemblPlants" id="evm.model.03.2056">
    <property type="protein sequence ID" value="cds.evm.model.03.2056"/>
    <property type="gene ID" value="evm.TU.03.2056"/>
</dbReference>
<evidence type="ECO:0000256" key="1">
    <source>
        <dbReference type="SAM" id="Phobius"/>
    </source>
</evidence>
<dbReference type="Gramene" id="evm.model.03.2056">
    <property type="protein sequence ID" value="cds.evm.model.03.2056"/>
    <property type="gene ID" value="evm.TU.03.2056"/>
</dbReference>
<accession>A0A803P7R5</accession>
<evidence type="ECO:0000313" key="2">
    <source>
        <dbReference type="EnsemblPlants" id="cds.evm.model.03.2056"/>
    </source>
</evidence>
<keyword evidence="3" id="KW-1185">Reference proteome</keyword>
<dbReference type="AlphaFoldDB" id="A0A803P7R5"/>
<evidence type="ECO:0000313" key="3">
    <source>
        <dbReference type="Proteomes" id="UP000596661"/>
    </source>
</evidence>
<dbReference type="EMBL" id="UZAU01000353">
    <property type="status" value="NOT_ANNOTATED_CDS"/>
    <property type="molecule type" value="Genomic_DNA"/>
</dbReference>
<feature type="transmembrane region" description="Helical" evidence="1">
    <location>
        <begin position="36"/>
        <end position="58"/>
    </location>
</feature>
<reference evidence="2" key="1">
    <citation type="submission" date="2018-11" db="EMBL/GenBank/DDBJ databases">
        <authorList>
            <person name="Grassa J C."/>
        </authorList>
    </citation>
    <scope>NUCLEOTIDE SEQUENCE [LARGE SCALE GENOMIC DNA]</scope>
</reference>
<feature type="transmembrane region" description="Helical" evidence="1">
    <location>
        <begin position="150"/>
        <end position="173"/>
    </location>
</feature>
<proteinExistence type="predicted"/>
<feature type="transmembrane region" description="Helical" evidence="1">
    <location>
        <begin position="125"/>
        <end position="144"/>
    </location>
</feature>
<protein>
    <submittedName>
        <fullName evidence="2">Uncharacterized protein</fullName>
    </submittedName>
</protein>
<keyword evidence="1" id="KW-0472">Membrane</keyword>